<dbReference type="EMBL" id="JAYERP010000001">
    <property type="protein sequence ID" value="MEA3568700.1"/>
    <property type="molecule type" value="Genomic_DNA"/>
</dbReference>
<comment type="caution">
    <text evidence="1">The sequence shown here is derived from an EMBL/GenBank/DDBJ whole genome shotgun (WGS) entry which is preliminary data.</text>
</comment>
<proteinExistence type="predicted"/>
<dbReference type="Proteomes" id="UP001292216">
    <property type="component" value="Unassembled WGS sequence"/>
</dbReference>
<name>A0ABU5PFJ2_9BACL</name>
<reference evidence="1 2" key="1">
    <citation type="submission" date="2023-12" db="EMBL/GenBank/DDBJ databases">
        <title>Whole genome sequencing of Paenibacillus phoenicis isolated from the Phoenix Mars Lander spacecraft assembly facility.</title>
        <authorList>
            <person name="Garcia A."/>
            <person name="Venkateswaran K."/>
        </authorList>
    </citation>
    <scope>NUCLEOTIDE SEQUENCE [LARGE SCALE GENOMIC DNA]</scope>
    <source>
        <strain evidence="1 2">3PO2SA</strain>
    </source>
</reference>
<organism evidence="1 2">
    <name type="scientific">Paenibacillus phoenicis</name>
    <dbReference type="NCBI Taxonomy" id="554117"/>
    <lineage>
        <taxon>Bacteria</taxon>
        <taxon>Bacillati</taxon>
        <taxon>Bacillota</taxon>
        <taxon>Bacilli</taxon>
        <taxon>Bacillales</taxon>
        <taxon>Paenibacillaceae</taxon>
        <taxon>Paenibacillus</taxon>
    </lineage>
</organism>
<evidence type="ECO:0000313" key="1">
    <source>
        <dbReference type="EMBL" id="MEA3568700.1"/>
    </source>
</evidence>
<evidence type="ECO:0000313" key="2">
    <source>
        <dbReference type="Proteomes" id="UP001292216"/>
    </source>
</evidence>
<protein>
    <submittedName>
        <fullName evidence="1">Uncharacterized protein</fullName>
    </submittedName>
</protein>
<dbReference type="RefSeq" id="WP_198136228.1">
    <property type="nucleotide sequence ID" value="NZ_CBCSKM010000021.1"/>
</dbReference>
<gene>
    <name evidence="1" type="ORF">U9M73_01640</name>
</gene>
<sequence length="94" mass="10723">MLEGNQLWHEDENGRYVDRAQEMGIQQSGWAWGARFFDADNSGNMSLMVTNGFISADEEEEYWFDMGTLATTPGYIVEDVQPRCQRSCVRESGC</sequence>
<keyword evidence="2" id="KW-1185">Reference proteome</keyword>
<accession>A0ABU5PFJ2</accession>